<name>A0A6P1D2M9_9NOCA</name>
<proteinExistence type="predicted"/>
<dbReference type="Proteomes" id="UP000468928">
    <property type="component" value="Unassembled WGS sequence"/>
</dbReference>
<sequence>MAQTGAEYVVVSGSPALPTGGDRSAMDGPDMLAHLADTLDLIEEIGERLEERGERVHLLPFGWSLYCGTACVFAGAVEVVRDAEPNPVRRRPPSSSTAVGATSAKPSGWATTRLLPPRRQPIGPSTRSR</sequence>
<gene>
    <name evidence="2" type="ORF">GV789_07210</name>
    <name evidence="3" type="ORF">GV794_26460</name>
</gene>
<protein>
    <submittedName>
        <fullName evidence="2">Uncharacterized protein</fullName>
    </submittedName>
</protein>
<evidence type="ECO:0000313" key="3">
    <source>
        <dbReference type="EMBL" id="NEW59150.1"/>
    </source>
</evidence>
<evidence type="ECO:0000313" key="4">
    <source>
        <dbReference type="Proteomes" id="UP000468928"/>
    </source>
</evidence>
<keyword evidence="5" id="KW-1185">Reference proteome</keyword>
<evidence type="ECO:0000313" key="5">
    <source>
        <dbReference type="Proteomes" id="UP000470876"/>
    </source>
</evidence>
<accession>A0A6P1D2M9</accession>
<organism evidence="2 4">
    <name type="scientific">Nocardia cyriacigeorgica</name>
    <dbReference type="NCBI Taxonomy" id="135487"/>
    <lineage>
        <taxon>Bacteria</taxon>
        <taxon>Bacillati</taxon>
        <taxon>Actinomycetota</taxon>
        <taxon>Actinomycetes</taxon>
        <taxon>Mycobacteriales</taxon>
        <taxon>Nocardiaceae</taxon>
        <taxon>Nocardia</taxon>
    </lineage>
</organism>
<dbReference type="RefSeq" id="WP_163824618.1">
    <property type="nucleotide sequence ID" value="NZ_JAAGUX010000080.1"/>
</dbReference>
<dbReference type="Gene3D" id="3.50.80.10">
    <property type="entry name" value="D-tyrosyl-tRNA(Tyr) deacylase"/>
    <property type="match status" value="1"/>
</dbReference>
<evidence type="ECO:0000313" key="2">
    <source>
        <dbReference type="EMBL" id="NEW44248.1"/>
    </source>
</evidence>
<comment type="caution">
    <text evidence="2">The sequence shown here is derived from an EMBL/GenBank/DDBJ whole genome shotgun (WGS) entry which is preliminary data.</text>
</comment>
<dbReference type="Proteomes" id="UP000470876">
    <property type="component" value="Unassembled WGS sequence"/>
</dbReference>
<evidence type="ECO:0000256" key="1">
    <source>
        <dbReference type="SAM" id="MobiDB-lite"/>
    </source>
</evidence>
<feature type="region of interest" description="Disordered" evidence="1">
    <location>
        <begin position="83"/>
        <end position="129"/>
    </location>
</feature>
<reference evidence="4 5" key="1">
    <citation type="submission" date="2020-01" db="EMBL/GenBank/DDBJ databases">
        <title>Genetics and antimicrobial susceptibilities of Nocardia species isolated from the soil; a comparison with species isolated from humans.</title>
        <authorList>
            <person name="Carrasco G."/>
            <person name="Monzon S."/>
            <person name="Sansegundo M."/>
            <person name="Garcia E."/>
            <person name="Garrido N."/>
            <person name="Medina M.J."/>
            <person name="Villalon P."/>
            <person name="Ramirez-Arocha A.C."/>
            <person name="Jimenez P."/>
            <person name="Cuesta I."/>
            <person name="Valdezate S."/>
        </authorList>
    </citation>
    <scope>NUCLEOTIDE SEQUENCE [LARGE SCALE GENOMIC DNA]</scope>
    <source>
        <strain evidence="2 4">CNM20110639</strain>
        <strain evidence="3 5">CNM20110649</strain>
    </source>
</reference>
<dbReference type="EMBL" id="JAAGUX010000080">
    <property type="protein sequence ID" value="NEW59150.1"/>
    <property type="molecule type" value="Genomic_DNA"/>
</dbReference>
<dbReference type="InterPro" id="IPR023509">
    <property type="entry name" value="DTD-like_sf"/>
</dbReference>
<dbReference type="AlphaFoldDB" id="A0A6P1D2M9"/>
<dbReference type="EMBL" id="JAAGUZ010000014">
    <property type="protein sequence ID" value="NEW44248.1"/>
    <property type="molecule type" value="Genomic_DNA"/>
</dbReference>